<feature type="repeat" description="RCC1" evidence="7">
    <location>
        <begin position="1560"/>
        <end position="1612"/>
    </location>
</feature>
<dbReference type="InterPro" id="IPR035983">
    <property type="entry name" value="Hect_E3_ubiquitin_ligase"/>
</dbReference>
<dbReference type="GO" id="GO:0006511">
    <property type="term" value="P:ubiquitin-dependent protein catabolic process"/>
    <property type="evidence" value="ECO:0007669"/>
    <property type="project" value="TreeGrafter"/>
</dbReference>
<dbReference type="PROSITE" id="PS50237">
    <property type="entry name" value="HECT"/>
    <property type="match status" value="4"/>
</dbReference>
<dbReference type="InterPro" id="IPR000569">
    <property type="entry name" value="HECT_dom"/>
</dbReference>
<comment type="caution">
    <text evidence="6">Lacks conserved residue(s) required for the propagation of feature annotation.</text>
</comment>
<keyword evidence="9" id="KW-0436">Ligase</keyword>
<keyword evidence="3" id="KW-0808">Transferase</keyword>
<feature type="repeat" description="RCC1" evidence="7">
    <location>
        <begin position="1771"/>
        <end position="1866"/>
    </location>
</feature>
<dbReference type="SUPFAM" id="SSF56204">
    <property type="entry name" value="Hect, E3 ligase catalytic domain"/>
    <property type="match status" value="4"/>
</dbReference>
<dbReference type="PRINTS" id="PR00633">
    <property type="entry name" value="RCCNDNSATION"/>
</dbReference>
<feature type="repeat" description="RCC1" evidence="7">
    <location>
        <begin position="79"/>
        <end position="131"/>
    </location>
</feature>
<evidence type="ECO:0000256" key="1">
    <source>
        <dbReference type="ARBA" id="ARBA00004496"/>
    </source>
</evidence>
<dbReference type="GO" id="GO:0005737">
    <property type="term" value="C:cytoplasm"/>
    <property type="evidence" value="ECO:0007669"/>
    <property type="project" value="UniProtKB-SubCell"/>
</dbReference>
<name>A0A8J7P5A3_ATRSP</name>
<evidence type="ECO:0000256" key="5">
    <source>
        <dbReference type="ARBA" id="ARBA00022786"/>
    </source>
</evidence>
<feature type="repeat" description="RCC1" evidence="7">
    <location>
        <begin position="1718"/>
        <end position="1769"/>
    </location>
</feature>
<keyword evidence="10" id="KW-1185">Reference proteome</keyword>
<dbReference type="FunFam" id="3.30.2160.10:FF:000004">
    <property type="entry name" value="probable E3 ubiquitin-protein ligase HERC4 isoform X1"/>
    <property type="match status" value="2"/>
</dbReference>
<dbReference type="Gene3D" id="2.130.10.30">
    <property type="entry name" value="Regulator of chromosome condensation 1/beta-lactamase-inhibitor protein II"/>
    <property type="match status" value="6"/>
</dbReference>
<dbReference type="Pfam" id="PF00632">
    <property type="entry name" value="HECT"/>
    <property type="match status" value="4"/>
</dbReference>
<dbReference type="FunFam" id="3.30.2410.10:FF:000003">
    <property type="entry name" value="probable E3 ubiquitin-protein ligase HERC4 isoform X1"/>
    <property type="match status" value="1"/>
</dbReference>
<feature type="non-terminal residue" evidence="9">
    <location>
        <position position="2589"/>
    </location>
</feature>
<accession>A0A8J7P5A3</accession>
<feature type="repeat" description="RCC1" evidence="7">
    <location>
        <begin position="1666"/>
        <end position="1717"/>
    </location>
</feature>
<dbReference type="PROSITE" id="PS50012">
    <property type="entry name" value="RCC1_3"/>
    <property type="match status" value="12"/>
</dbReference>
<feature type="repeat" description="RCC1" evidence="7">
    <location>
        <begin position="186"/>
        <end position="236"/>
    </location>
</feature>
<dbReference type="CDD" id="cd00078">
    <property type="entry name" value="HECTc"/>
    <property type="match status" value="1"/>
</dbReference>
<evidence type="ECO:0000256" key="7">
    <source>
        <dbReference type="PROSITE-ProRule" id="PRU00235"/>
    </source>
</evidence>
<evidence type="ECO:0000256" key="2">
    <source>
        <dbReference type="ARBA" id="ARBA00022490"/>
    </source>
</evidence>
<comment type="caution">
    <text evidence="9">The sequence shown here is derived from an EMBL/GenBank/DDBJ whole genome shotgun (WGS) entry which is preliminary data.</text>
</comment>
<feature type="domain" description="HECT" evidence="8">
    <location>
        <begin position="2262"/>
        <end position="2589"/>
    </location>
</feature>
<dbReference type="InterPro" id="IPR000408">
    <property type="entry name" value="Reg_chr_condens"/>
</dbReference>
<dbReference type="SUPFAM" id="SSF50985">
    <property type="entry name" value="RCC1/BLIP-II"/>
    <property type="match status" value="4"/>
</dbReference>
<dbReference type="Gene3D" id="3.30.2410.10">
    <property type="entry name" value="Hect, E3 ligase catalytic domain"/>
    <property type="match status" value="2"/>
</dbReference>
<feature type="repeat" description="RCC1" evidence="7">
    <location>
        <begin position="1"/>
        <end position="52"/>
    </location>
</feature>
<dbReference type="InterPro" id="IPR058923">
    <property type="entry name" value="RCC1-like_dom"/>
</dbReference>
<evidence type="ECO:0000256" key="3">
    <source>
        <dbReference type="ARBA" id="ARBA00022679"/>
    </source>
</evidence>
<dbReference type="PROSITE" id="PS00626">
    <property type="entry name" value="RCC1_2"/>
    <property type="match status" value="3"/>
</dbReference>
<dbReference type="InterPro" id="IPR051709">
    <property type="entry name" value="Ub-ligase/GTPase-reg"/>
</dbReference>
<dbReference type="Pfam" id="PF25390">
    <property type="entry name" value="WD40_RLD"/>
    <property type="match status" value="2"/>
</dbReference>
<feature type="repeat" description="RCC1" evidence="7">
    <location>
        <begin position="849"/>
        <end position="900"/>
    </location>
</feature>
<feature type="repeat" description="RCC1" evidence="7">
    <location>
        <begin position="132"/>
        <end position="185"/>
    </location>
</feature>
<dbReference type="PANTHER" id="PTHR45622">
    <property type="entry name" value="UBIQUITIN-PROTEIN LIGASE E3A-RELATED"/>
    <property type="match status" value="1"/>
</dbReference>
<evidence type="ECO:0000256" key="4">
    <source>
        <dbReference type="ARBA" id="ARBA00022737"/>
    </source>
</evidence>
<dbReference type="Gene3D" id="3.90.1750.10">
    <property type="entry name" value="Hect, E3 ligase catalytic domains"/>
    <property type="match status" value="4"/>
</dbReference>
<feature type="active site" description="Glycyl thioester intermediate" evidence="6">
    <location>
        <position position="2557"/>
    </location>
</feature>
<proteinExistence type="predicted"/>
<feature type="repeat" description="RCC1" evidence="7">
    <location>
        <begin position="1613"/>
        <end position="1665"/>
    </location>
</feature>
<dbReference type="GO" id="GO:0016874">
    <property type="term" value="F:ligase activity"/>
    <property type="evidence" value="ECO:0007669"/>
    <property type="project" value="UniProtKB-KW"/>
</dbReference>
<gene>
    <name evidence="9" type="primary">Herc3_1</name>
    <name evidence="9" type="ORF">GTO95_0012758</name>
</gene>
<dbReference type="InterPro" id="IPR009091">
    <property type="entry name" value="RCC1/BLIP-II"/>
</dbReference>
<dbReference type="Pfam" id="PF00415">
    <property type="entry name" value="RCC1"/>
    <property type="match status" value="3"/>
</dbReference>
<sequence>MYCWGEGTSGQLGLDLQENDSLVLLPTKVVPLLRHVSLVACGEQHTLFLNEEGKVLSSGRNSKGQLGRQSIPDQKTPGGAVFSWGQNSLGQLGLGKGTPSQPVPTQVLSLSGVPVSQIAAGGAHSFALSLSGAVYCWGANNAGQLGINRVDEKGRFSPCAVTAVKSLDVSCISCGEAHTAALTKDGSVYTFGDGRFGQLGHNSTANEIKPRKVEHINDRASEVACGRYHTLVHILSSGLLLSFGSGSKGQLGNGDTANQPQPVTVQQTWSSQLPENGEKESLDYQTTKLFAGWNTSFIHTAPPECSESLRQISKIDGYVLQKWLTVPACGTDWKEAKSEITLVFSSSSCLVASFLRNSTDSPPPNVSDSYIVDLQAVRSTLRQLDKKTWISKQIASGLREKLIPNLLSASGLMKLLDIFLILPECEAFHADENIIHLVFPLATAILNLKDSSMETLKKWWSSLEPKFRKKHIHMFKRAVAFILKSGLFEVFKPNMRDLLCILKHLYKANKKATHSVPLSEFYIDEIALYLLLDWDLLNWRLFAKLEDTDETPVIFCRFPFVLNLQVKTNLFYVDAYLVKQLHRWETVEAMLKYEMTRGASEIPPKPIFQLRVTRPNLVRDTFRQLNLANDEDLRKELSVEFVGDLKQTAVNKKDFFLHIFDQLIAPDSGMFWYNESNSLMWFPSNPTLAQKRYFLFGILCGLAMYNNNIVHLPFPMAFFKKLVGVKPTLDDLEELDSVLGRSLKCILEYDEEDFEVLDLTFTVSWNKKDVDLDPQANEKAVNNANKKQFVSAFVDYVFNKSVAKLFEEFKRGFYKVCNVDILEFFQPQELMGVIVGKEDYDWEKLKQDGLVFTFGSGSYGQLGHNSLRNELRPRLVAELWGKKVSQIACGRKDEHYRISHNSPKTGIDFRQTFHVFQKLKNSEILTQVEFVGEIDRPGVLRKDFFLYFFDKVIEPESNMFWYNELSTLLWFPSKTSVEKKKYYLFGILCGLAMNNYNTVHLPFPLALFKKLVDVKPTLEDLKELEPGVGKSLQDVLDYSNDDIEENLCLSFNVCTVSWDGMVVNLHPDGEDIPVTNTNKEQFVSAYVDYVFNKSVKNLFEEFKRGFYQVCKMDMVKIFQPQELMETVVGKEDYDWETLKQDGLVFTFGSGSYGQLGHNSLRNELRPRLVAELWGKKVSQIACGRHDRHYRTTKELSGLDLSLARLAFEKLATNDKVLAQVNSKAGNRIQDSNFNIDEIRLLIQSVKFKEEDGIDHGGPSQEFFSVIARELLLQEHGVFELFEDSRLMWFIQVETSSTDIFFLLGIICGMALYNQCVVNFHFPLALFKKLMAVRPTLEDLKDLSPIEARSLQELLDEDEDAVENLDLDFTVKGHEVVPHGREILVTGFNRQQYVDAYVDYVFNKSVQKPFQDFVRGFATGCPNDMWKIFLPDELMAVLNGNVNYEWDELKKNARYIEYEPTDQTIINFWVVFAELTEQQKKNFLYLSFVSRIVERGSLPSAFLKHDAVLGQHGYRPAWPSCGQLGHEKGGGRPELVGALDAQKIAAVCCGEAHSLAVNEQGQVFSWGAGSEGQLGLGTAEETVRVPRLIKKLCEHRITQVMCGSKHCLALSKDGQIFAWGQNSNGQLGLGKGEPSKLSPQPLKSLSGIPLAQIAAGGDHSFALSLSGAVFGWGRNSAGQLGLNDEQERAVPCHIKSLRTQKVVYISCGDEHTAALTKDGGLFTFGDGSQGQLGHDSTNNEVVPRRVLELMGSEVSQIACGRQHTLAFVPSSGVVYAFGCNTKGQLGVGCRGNAKSPIPVKSSIFYHRESLHSPGSENADRNFPCRLREICSTFCLCCWSRSSNEKSEGCFIRQIHCGGDHSFLLCSSFEVGRKTELLYCNSLNFACMPSTLEESPKLYISNYYRSICAIILFSWFFPSLPLQSPVAPEDFRVLNSRKSISVINSENLNTWRIKLTENSDSSTVNDIILLLSSTACWNASFLDQSDDGHFKTNPKIPGIDLSSVRLLFETLMKPSFSRLLEQATKSFESLLIPQLPCSPPDVEAMRIYLILAECPVLQDSKYYISLTVPLAMAILRLDTNPSKVLDNWWTLLDCAVFSRLIELYKSTVVFLLTGGKALLIPVFLESYINAALKLLEKLHKVNLKAQHVDYNHFYIPDITSLVDIQEEYLKWFLSKAEIKLRSPPLQTSVTLCAYPFILNAQAKTTMLQTDAELQMQMAVSGANLHNMFMLLTLEPLLARNPFLVLHVRRDNLVSDALRELSIYSDIDLKKPLKVIFDGEEAVDAGGVTKEFFLLLLKELLDPVYGMFTHYEESNLLWFSDKCFVELNWFHLIGITCGLAIYNSTVVDLHFPLALYKKLLDVPPSLEDLKELSPTEGRSLQQLLDYQGDDVEESFCLNFAITRENYGLTEVKELVQEGENITVNKDNREEFVQAYLNYVFNDSVKELYTAFSSGFLKVCGGKVLSLFQPSELMAMVVGNNNYNWEEMEKNAVYKGEYSATHPTVKMFWEVFHEFPLEKKKQFLLFLTGSDRIPIYGMESLRVVIQSTSAEDHYLPVAHTCYNLLDMPRYKTKEILRKRLTQAIEQYEGFSLV</sequence>
<comment type="subcellular location">
    <subcellularLocation>
        <location evidence="1">Cytoplasm</location>
    </subcellularLocation>
</comment>
<keyword evidence="5 6" id="KW-0833">Ubl conjugation pathway</keyword>
<evidence type="ECO:0000256" key="6">
    <source>
        <dbReference type="PROSITE-ProRule" id="PRU00104"/>
    </source>
</evidence>
<feature type="domain" description="HECT" evidence="8">
    <location>
        <begin position="1231"/>
        <end position="1485"/>
    </location>
</feature>
<evidence type="ECO:0000313" key="10">
    <source>
        <dbReference type="Proteomes" id="UP000736164"/>
    </source>
</evidence>
<protein>
    <submittedName>
        <fullName evidence="9">HERC3 ligase</fullName>
    </submittedName>
</protein>
<dbReference type="PANTHER" id="PTHR45622:SF18">
    <property type="entry name" value="E3 UBIQUITIN-PROTEIN LIGASE HERC3-RELATED"/>
    <property type="match status" value="1"/>
</dbReference>
<feature type="domain" description="HECT" evidence="8">
    <location>
        <begin position="938"/>
        <end position="1140"/>
    </location>
</feature>
<dbReference type="Proteomes" id="UP000736164">
    <property type="component" value="Unassembled WGS sequence"/>
</dbReference>
<feature type="repeat" description="RCC1" evidence="7">
    <location>
        <begin position="238"/>
        <end position="302"/>
    </location>
</feature>
<keyword evidence="2" id="KW-0963">Cytoplasm</keyword>
<organism evidence="9 10">
    <name type="scientific">Atractosteus spatula</name>
    <name type="common">Alligator gar</name>
    <name type="synonym">Lepisosteus spatula</name>
    <dbReference type="NCBI Taxonomy" id="7917"/>
    <lineage>
        <taxon>Eukaryota</taxon>
        <taxon>Metazoa</taxon>
        <taxon>Chordata</taxon>
        <taxon>Craniata</taxon>
        <taxon>Vertebrata</taxon>
        <taxon>Euteleostomi</taxon>
        <taxon>Actinopterygii</taxon>
        <taxon>Neopterygii</taxon>
        <taxon>Holostei</taxon>
        <taxon>Semionotiformes</taxon>
        <taxon>Lepisosteidae</taxon>
        <taxon>Atractosteus</taxon>
    </lineage>
</organism>
<dbReference type="GO" id="GO:0061630">
    <property type="term" value="F:ubiquitin protein ligase activity"/>
    <property type="evidence" value="ECO:0007669"/>
    <property type="project" value="TreeGrafter"/>
</dbReference>
<evidence type="ECO:0000259" key="8">
    <source>
        <dbReference type="PROSITE" id="PS50237"/>
    </source>
</evidence>
<feature type="domain" description="HECT" evidence="8">
    <location>
        <begin position="629"/>
        <end position="847"/>
    </location>
</feature>
<dbReference type="SMART" id="SM00119">
    <property type="entry name" value="HECTc"/>
    <property type="match status" value="4"/>
</dbReference>
<evidence type="ECO:0000313" key="9">
    <source>
        <dbReference type="EMBL" id="MBN3324520.1"/>
    </source>
</evidence>
<feature type="non-terminal residue" evidence="9">
    <location>
        <position position="1"/>
    </location>
</feature>
<keyword evidence="4" id="KW-0677">Repeat</keyword>
<dbReference type="EMBL" id="JAAWVO010070989">
    <property type="protein sequence ID" value="MBN3324520.1"/>
    <property type="molecule type" value="Genomic_DNA"/>
</dbReference>
<feature type="repeat" description="RCC1" evidence="7">
    <location>
        <begin position="1142"/>
        <end position="1193"/>
    </location>
</feature>
<reference evidence="9" key="1">
    <citation type="journal article" date="2021" name="Cell">
        <title>Tracing the genetic footprints of vertebrate landing in non-teleost ray-finned fishes.</title>
        <authorList>
            <person name="Bi X."/>
            <person name="Wang K."/>
            <person name="Yang L."/>
            <person name="Pan H."/>
            <person name="Jiang H."/>
            <person name="Wei Q."/>
            <person name="Fang M."/>
            <person name="Yu H."/>
            <person name="Zhu C."/>
            <person name="Cai Y."/>
            <person name="He Y."/>
            <person name="Gan X."/>
            <person name="Zeng H."/>
            <person name="Yu D."/>
            <person name="Zhu Y."/>
            <person name="Jiang H."/>
            <person name="Qiu Q."/>
            <person name="Yang H."/>
            <person name="Zhang Y.E."/>
            <person name="Wang W."/>
            <person name="Zhu M."/>
            <person name="He S."/>
            <person name="Zhang G."/>
        </authorList>
    </citation>
    <scope>NUCLEOTIDE SEQUENCE</scope>
    <source>
        <strain evidence="9">Allg_001</strain>
    </source>
</reference>
<dbReference type="GO" id="GO:0016567">
    <property type="term" value="P:protein ubiquitination"/>
    <property type="evidence" value="ECO:0007669"/>
    <property type="project" value="TreeGrafter"/>
</dbReference>
<dbReference type="Gene3D" id="3.30.2160.10">
    <property type="entry name" value="Hect, E3 ligase catalytic domain"/>
    <property type="match status" value="4"/>
</dbReference>